<evidence type="ECO:0000313" key="7">
    <source>
        <dbReference type="Proteomes" id="UP000023435"/>
    </source>
</evidence>
<evidence type="ECO:0000256" key="3">
    <source>
        <dbReference type="ARBA" id="ARBA00022989"/>
    </source>
</evidence>
<keyword evidence="2" id="KW-0812">Transmembrane</keyword>
<keyword evidence="3" id="KW-1133">Transmembrane helix</keyword>
<evidence type="ECO:0000259" key="5">
    <source>
        <dbReference type="Pfam" id="PF00909"/>
    </source>
</evidence>
<dbReference type="EMBL" id="JAJA02000001">
    <property type="protein sequence ID" value="KWS05255.1"/>
    <property type="molecule type" value="Genomic_DNA"/>
</dbReference>
<keyword evidence="4" id="KW-0472">Membrane</keyword>
<keyword evidence="7" id="KW-1185">Reference proteome</keyword>
<evidence type="ECO:0000256" key="4">
    <source>
        <dbReference type="ARBA" id="ARBA00023136"/>
    </source>
</evidence>
<reference evidence="6 7" key="1">
    <citation type="journal article" date="2014" name="Genome Announc.">
        <title>Draft Genome Sequence of Lysobacter capsici AZ78, a Bacterium Antagonistic to Plant-Pathogenic Oomycetes.</title>
        <authorList>
            <person name="Puopolo G."/>
            <person name="Sonego P."/>
            <person name="Engelen K."/>
            <person name="Pertot I."/>
        </authorList>
    </citation>
    <scope>NUCLEOTIDE SEQUENCE [LARGE SCALE GENOMIC DNA]</scope>
    <source>
        <strain evidence="6 7">AZ78</strain>
    </source>
</reference>
<dbReference type="GO" id="GO:0016020">
    <property type="term" value="C:membrane"/>
    <property type="evidence" value="ECO:0007669"/>
    <property type="project" value="UniProtKB-SubCell"/>
</dbReference>
<dbReference type="InterPro" id="IPR029020">
    <property type="entry name" value="Ammonium/urea_transptr"/>
</dbReference>
<dbReference type="InterPro" id="IPR024041">
    <property type="entry name" value="NH4_transpt_AmtB-like_dom"/>
</dbReference>
<proteinExistence type="predicted"/>
<organism evidence="6 7">
    <name type="scientific">Lysobacter capsici AZ78</name>
    <dbReference type="NCBI Taxonomy" id="1444315"/>
    <lineage>
        <taxon>Bacteria</taxon>
        <taxon>Pseudomonadati</taxon>
        <taxon>Pseudomonadota</taxon>
        <taxon>Gammaproteobacteria</taxon>
        <taxon>Lysobacterales</taxon>
        <taxon>Lysobacteraceae</taxon>
        <taxon>Lysobacter</taxon>
    </lineage>
</organism>
<dbReference type="GO" id="GO:0008519">
    <property type="term" value="F:ammonium channel activity"/>
    <property type="evidence" value="ECO:0007669"/>
    <property type="project" value="InterPro"/>
</dbReference>
<accession>A0A120AGX4</accession>
<comment type="caution">
    <text evidence="6">The sequence shown here is derived from an EMBL/GenBank/DDBJ whole genome shotgun (WGS) entry which is preliminary data.</text>
</comment>
<protein>
    <submittedName>
        <fullName evidence="6">Ammonium transporter</fullName>
    </submittedName>
</protein>
<dbReference type="Pfam" id="PF00909">
    <property type="entry name" value="Ammonium_transp"/>
    <property type="match status" value="1"/>
</dbReference>
<dbReference type="AlphaFoldDB" id="A0A120AGX4"/>
<gene>
    <name evidence="6" type="ORF">AZ78_2806</name>
</gene>
<comment type="subcellular location">
    <subcellularLocation>
        <location evidence="1">Membrane</location>
        <topology evidence="1">Multi-pass membrane protein</topology>
    </subcellularLocation>
</comment>
<evidence type="ECO:0000313" key="6">
    <source>
        <dbReference type="EMBL" id="KWS05255.1"/>
    </source>
</evidence>
<evidence type="ECO:0000256" key="1">
    <source>
        <dbReference type="ARBA" id="ARBA00004141"/>
    </source>
</evidence>
<name>A0A120AGX4_9GAMM</name>
<dbReference type="Gene3D" id="1.10.3430.10">
    <property type="entry name" value="Ammonium transporter AmtB like domains"/>
    <property type="match status" value="1"/>
</dbReference>
<feature type="domain" description="Ammonium transporter AmtB-like" evidence="5">
    <location>
        <begin position="3"/>
        <end position="38"/>
    </location>
</feature>
<evidence type="ECO:0000256" key="2">
    <source>
        <dbReference type="ARBA" id="ARBA00022692"/>
    </source>
</evidence>
<sequence length="40" mass="4403">MLVIAFAFALVKLVVGLRVPEEAEREGLDITTHGETAYEN</sequence>
<dbReference type="Proteomes" id="UP000023435">
    <property type="component" value="Unassembled WGS sequence"/>
</dbReference>